<feature type="transmembrane region" description="Helical" evidence="7">
    <location>
        <begin position="12"/>
        <end position="33"/>
    </location>
</feature>
<proteinExistence type="inferred from homology"/>
<dbReference type="EMBL" id="QNTQ01000014">
    <property type="protein sequence ID" value="RBI83818.1"/>
    <property type="molecule type" value="Genomic_DNA"/>
</dbReference>
<comment type="subcellular location">
    <subcellularLocation>
        <location evidence="1">Cell membrane</location>
        <topology evidence="1">Multi-pass membrane protein</topology>
    </subcellularLocation>
</comment>
<gene>
    <name evidence="8" type="ORF">DRV85_14285</name>
</gene>
<keyword evidence="4 7" id="KW-0812">Transmembrane</keyword>
<comment type="caution">
    <text evidence="8">The sequence shown here is derived from an EMBL/GenBank/DDBJ whole genome shotgun (WGS) entry which is preliminary data.</text>
</comment>
<keyword evidence="9" id="KW-1185">Reference proteome</keyword>
<evidence type="ECO:0000256" key="6">
    <source>
        <dbReference type="ARBA" id="ARBA00023136"/>
    </source>
</evidence>
<evidence type="ECO:0000313" key="9">
    <source>
        <dbReference type="Proteomes" id="UP000253370"/>
    </source>
</evidence>
<keyword evidence="6 7" id="KW-0472">Membrane</keyword>
<comment type="similarity">
    <text evidence="2">Belongs to the UPF0410 family.</text>
</comment>
<dbReference type="RefSeq" id="WP_113290158.1">
    <property type="nucleotide sequence ID" value="NZ_QNTQ01000014.1"/>
</dbReference>
<dbReference type="GO" id="GO:0005886">
    <property type="term" value="C:plasma membrane"/>
    <property type="evidence" value="ECO:0007669"/>
    <property type="project" value="UniProtKB-SubCell"/>
</dbReference>
<evidence type="ECO:0000256" key="4">
    <source>
        <dbReference type="ARBA" id="ARBA00022692"/>
    </source>
</evidence>
<dbReference type="InterPro" id="IPR007341">
    <property type="entry name" value="Transgly_assoc"/>
</dbReference>
<dbReference type="OrthoDB" id="7876852at2"/>
<reference evidence="8 9" key="1">
    <citation type="submission" date="2018-07" db="EMBL/GenBank/DDBJ databases">
        <title>Rhodosalinus sp. strain E84T genomic sequence and assembly.</title>
        <authorList>
            <person name="Liu Z.-W."/>
            <person name="Lu D.-C."/>
        </authorList>
    </citation>
    <scope>NUCLEOTIDE SEQUENCE [LARGE SCALE GENOMIC DNA]</scope>
    <source>
        <strain evidence="8 9">E84</strain>
    </source>
</reference>
<dbReference type="PANTHER" id="PTHR33884">
    <property type="entry name" value="UPF0410 PROTEIN YMGE"/>
    <property type="match status" value="1"/>
</dbReference>
<evidence type="ECO:0000256" key="7">
    <source>
        <dbReference type="SAM" id="Phobius"/>
    </source>
</evidence>
<evidence type="ECO:0000256" key="5">
    <source>
        <dbReference type="ARBA" id="ARBA00022989"/>
    </source>
</evidence>
<feature type="transmembrane region" description="Helical" evidence="7">
    <location>
        <begin position="69"/>
        <end position="89"/>
    </location>
</feature>
<keyword evidence="3" id="KW-1003">Cell membrane</keyword>
<protein>
    <submittedName>
        <fullName evidence="8">GlsB/YeaQ/YmgE family stress response membrane protein</fullName>
    </submittedName>
</protein>
<name>A0A365U6E2_9RHOB</name>
<evidence type="ECO:0000313" key="8">
    <source>
        <dbReference type="EMBL" id="RBI83818.1"/>
    </source>
</evidence>
<evidence type="ECO:0000256" key="3">
    <source>
        <dbReference type="ARBA" id="ARBA00022475"/>
    </source>
</evidence>
<dbReference type="PANTHER" id="PTHR33884:SF3">
    <property type="entry name" value="UPF0410 PROTEIN YMGE"/>
    <property type="match status" value="1"/>
</dbReference>
<dbReference type="AlphaFoldDB" id="A0A365U6E2"/>
<evidence type="ECO:0000256" key="1">
    <source>
        <dbReference type="ARBA" id="ARBA00004651"/>
    </source>
</evidence>
<feature type="transmembrane region" description="Helical" evidence="7">
    <location>
        <begin position="40"/>
        <end position="63"/>
    </location>
</feature>
<evidence type="ECO:0000256" key="2">
    <source>
        <dbReference type="ARBA" id="ARBA00011006"/>
    </source>
</evidence>
<dbReference type="Proteomes" id="UP000253370">
    <property type="component" value="Unassembled WGS sequence"/>
</dbReference>
<accession>A0A365U6E2</accession>
<sequence length="92" mass="8826">MEDAIGTGTGLLAGIVIAVLVGAVMGWVASLIVKGHGSGFWTNVLAGIGGAVLARLVLHALGIGSASTLVALGAALTGAVVVLLALGAVRRA</sequence>
<keyword evidence="5 7" id="KW-1133">Transmembrane helix</keyword>
<organism evidence="8 9">
    <name type="scientific">Rhodosalinus halophilus</name>
    <dbReference type="NCBI Taxonomy" id="2259333"/>
    <lineage>
        <taxon>Bacteria</taxon>
        <taxon>Pseudomonadati</taxon>
        <taxon>Pseudomonadota</taxon>
        <taxon>Alphaproteobacteria</taxon>
        <taxon>Rhodobacterales</taxon>
        <taxon>Paracoccaceae</taxon>
        <taxon>Rhodosalinus</taxon>
    </lineage>
</organism>